<dbReference type="AlphaFoldDB" id="R1IBY5"/>
<dbReference type="OrthoDB" id="2004788at2"/>
<dbReference type="PROSITE" id="PS51257">
    <property type="entry name" value="PROKAR_LIPOPROTEIN"/>
    <property type="match status" value="1"/>
</dbReference>
<feature type="compositionally biased region" description="Low complexity" evidence="1">
    <location>
        <begin position="27"/>
        <end position="40"/>
    </location>
</feature>
<comment type="caution">
    <text evidence="3">The sequence shown here is derived from an EMBL/GenBank/DDBJ whole genome shotgun (WGS) entry which is preliminary data.</text>
</comment>
<name>R1IBY5_9PSEU</name>
<sequence length="220" mass="23576">MKIRLGCLLLLALTSACTPTTTGYGTIVADPTHAIPTPTTTAPPAPRDVPTETHTGKGSGEFQTSWPPDQLGFFTFDCPKCRDNVIIDTDGGEHGLVNAIGAYQGTTWMNTDPDRPTKRVTVHADAAWTATIADYRSIATAETGKPSSGKGDAVLKLPAGVTRIQFTARTKGNIAIWWMSPDDRDLILNQIGDVQVERDVTGPAYVMVEGYEATWTLTPG</sequence>
<feature type="signal peptide" evidence="2">
    <location>
        <begin position="1"/>
        <end position="22"/>
    </location>
</feature>
<proteinExistence type="predicted"/>
<keyword evidence="4" id="KW-1185">Reference proteome</keyword>
<gene>
    <name evidence="3" type="ORF">H480_13987</name>
</gene>
<evidence type="ECO:0008006" key="5">
    <source>
        <dbReference type="Google" id="ProtNLM"/>
    </source>
</evidence>
<accession>R1IBY5</accession>
<keyword evidence="2" id="KW-0732">Signal</keyword>
<dbReference type="EMBL" id="AOUO01000187">
    <property type="protein sequence ID" value="EOD67904.1"/>
    <property type="molecule type" value="Genomic_DNA"/>
</dbReference>
<evidence type="ECO:0000256" key="1">
    <source>
        <dbReference type="SAM" id="MobiDB-lite"/>
    </source>
</evidence>
<dbReference type="PATRIC" id="fig|1292037.4.peg.2667"/>
<evidence type="ECO:0000256" key="2">
    <source>
        <dbReference type="SAM" id="SignalP"/>
    </source>
</evidence>
<organism evidence="3 4">
    <name type="scientific">Amycolatopsis vancoresmycina DSM 44592</name>
    <dbReference type="NCBI Taxonomy" id="1292037"/>
    <lineage>
        <taxon>Bacteria</taxon>
        <taxon>Bacillati</taxon>
        <taxon>Actinomycetota</taxon>
        <taxon>Actinomycetes</taxon>
        <taxon>Pseudonocardiales</taxon>
        <taxon>Pseudonocardiaceae</taxon>
        <taxon>Amycolatopsis</taxon>
    </lineage>
</organism>
<feature type="region of interest" description="Disordered" evidence="1">
    <location>
        <begin position="27"/>
        <end position="68"/>
    </location>
</feature>
<reference evidence="3 4" key="1">
    <citation type="submission" date="2013-02" db="EMBL/GenBank/DDBJ databases">
        <title>Draft genome sequence of Amycolatopsis vancoresmycina strain DSM 44592T.</title>
        <authorList>
            <person name="Kumar S."/>
            <person name="Kaur N."/>
            <person name="Kaur C."/>
            <person name="Raghava G.P.S."/>
            <person name="Mayilraj S."/>
        </authorList>
    </citation>
    <scope>NUCLEOTIDE SEQUENCE [LARGE SCALE GENOMIC DNA]</scope>
    <source>
        <strain evidence="3 4">DSM 44592</strain>
    </source>
</reference>
<protein>
    <recommendedName>
        <fullName evidence="5">Lipoprotein</fullName>
    </recommendedName>
</protein>
<evidence type="ECO:0000313" key="3">
    <source>
        <dbReference type="EMBL" id="EOD67904.1"/>
    </source>
</evidence>
<dbReference type="eggNOG" id="ENOG5033ZWE">
    <property type="taxonomic scope" value="Bacteria"/>
</dbReference>
<feature type="chain" id="PRO_5039199063" description="Lipoprotein" evidence="2">
    <location>
        <begin position="23"/>
        <end position="220"/>
    </location>
</feature>
<dbReference type="RefSeq" id="WP_003079313.1">
    <property type="nucleotide sequence ID" value="NZ_AOUO01000187.1"/>
</dbReference>
<evidence type="ECO:0000313" key="4">
    <source>
        <dbReference type="Proteomes" id="UP000014139"/>
    </source>
</evidence>
<dbReference type="Proteomes" id="UP000014139">
    <property type="component" value="Unassembled WGS sequence"/>
</dbReference>